<dbReference type="InterPro" id="IPR039422">
    <property type="entry name" value="MarR/SlyA-like"/>
</dbReference>
<dbReference type="PRINTS" id="PR00598">
    <property type="entry name" value="HTHMARR"/>
</dbReference>
<dbReference type="GO" id="GO:0003677">
    <property type="term" value="F:DNA binding"/>
    <property type="evidence" value="ECO:0007669"/>
    <property type="project" value="UniProtKB-KW"/>
</dbReference>
<dbReference type="Pfam" id="PF01047">
    <property type="entry name" value="MarR"/>
    <property type="match status" value="1"/>
</dbReference>
<dbReference type="EMBL" id="JAUSQU010000001">
    <property type="protein sequence ID" value="MDP9842407.1"/>
    <property type="molecule type" value="Genomic_DNA"/>
</dbReference>
<feature type="compositionally biased region" description="Low complexity" evidence="1">
    <location>
        <begin position="1"/>
        <end position="10"/>
    </location>
</feature>
<protein>
    <submittedName>
        <fullName evidence="3">DNA-binding MarR family transcriptional regulator</fullName>
    </submittedName>
</protein>
<dbReference type="InterPro" id="IPR000835">
    <property type="entry name" value="HTH_MarR-typ"/>
</dbReference>
<dbReference type="PANTHER" id="PTHR33164:SF43">
    <property type="entry name" value="HTH-TYPE TRANSCRIPTIONAL REPRESSOR YETL"/>
    <property type="match status" value="1"/>
</dbReference>
<dbReference type="InterPro" id="IPR036390">
    <property type="entry name" value="WH_DNA-bd_sf"/>
</dbReference>
<dbReference type="SMART" id="SM00347">
    <property type="entry name" value="HTH_MARR"/>
    <property type="match status" value="1"/>
</dbReference>
<dbReference type="InterPro" id="IPR036388">
    <property type="entry name" value="WH-like_DNA-bd_sf"/>
</dbReference>
<evidence type="ECO:0000259" key="2">
    <source>
        <dbReference type="PROSITE" id="PS50995"/>
    </source>
</evidence>
<dbReference type="PROSITE" id="PS50995">
    <property type="entry name" value="HTH_MARR_2"/>
    <property type="match status" value="1"/>
</dbReference>
<dbReference type="PANTHER" id="PTHR33164">
    <property type="entry name" value="TRANSCRIPTIONAL REGULATOR, MARR FAMILY"/>
    <property type="match status" value="1"/>
</dbReference>
<evidence type="ECO:0000313" key="4">
    <source>
        <dbReference type="Proteomes" id="UP001225356"/>
    </source>
</evidence>
<sequence length="179" mass="19699">MNDQPSSVDAPVPPPSRPWPTDEEAVEHEAAALVAIWGLSRRAVPAKVSAMQLQALLIIEHQETTNLGRLATALNALPSSTSRLCDRLEATGWIRRSTRPTDARELTLALTPSGHTLLTALRERRRDDLARVLREMSQAARDALLYGLREFAAAADRIVEDREPGLDEDWPAIAARLLA</sequence>
<organism evidence="3 4">
    <name type="scientific">Streptosporangium lutulentum</name>
    <dbReference type="NCBI Taxonomy" id="1461250"/>
    <lineage>
        <taxon>Bacteria</taxon>
        <taxon>Bacillati</taxon>
        <taxon>Actinomycetota</taxon>
        <taxon>Actinomycetes</taxon>
        <taxon>Streptosporangiales</taxon>
        <taxon>Streptosporangiaceae</taxon>
        <taxon>Streptosporangium</taxon>
    </lineage>
</organism>
<proteinExistence type="predicted"/>
<feature type="region of interest" description="Disordered" evidence="1">
    <location>
        <begin position="1"/>
        <end position="23"/>
    </location>
</feature>
<keyword evidence="3" id="KW-0238">DNA-binding</keyword>
<comment type="caution">
    <text evidence="3">The sequence shown here is derived from an EMBL/GenBank/DDBJ whole genome shotgun (WGS) entry which is preliminary data.</text>
</comment>
<keyword evidence="4" id="KW-1185">Reference proteome</keyword>
<reference evidence="3 4" key="1">
    <citation type="submission" date="2023-07" db="EMBL/GenBank/DDBJ databases">
        <title>Sequencing the genomes of 1000 actinobacteria strains.</title>
        <authorList>
            <person name="Klenk H.-P."/>
        </authorList>
    </citation>
    <scope>NUCLEOTIDE SEQUENCE [LARGE SCALE GENOMIC DNA]</scope>
    <source>
        <strain evidence="3 4">DSM 46740</strain>
    </source>
</reference>
<dbReference type="SUPFAM" id="SSF46785">
    <property type="entry name" value="Winged helix' DNA-binding domain"/>
    <property type="match status" value="1"/>
</dbReference>
<evidence type="ECO:0000313" key="3">
    <source>
        <dbReference type="EMBL" id="MDP9842407.1"/>
    </source>
</evidence>
<gene>
    <name evidence="3" type="ORF">J2853_001618</name>
</gene>
<feature type="domain" description="HTH marR-type" evidence="2">
    <location>
        <begin position="1"/>
        <end position="153"/>
    </location>
</feature>
<dbReference type="RefSeq" id="WP_307556313.1">
    <property type="nucleotide sequence ID" value="NZ_JAUSQU010000001.1"/>
</dbReference>
<accession>A0ABT9Q6W8</accession>
<dbReference type="Proteomes" id="UP001225356">
    <property type="component" value="Unassembled WGS sequence"/>
</dbReference>
<evidence type="ECO:0000256" key="1">
    <source>
        <dbReference type="SAM" id="MobiDB-lite"/>
    </source>
</evidence>
<dbReference type="Gene3D" id="1.10.10.10">
    <property type="entry name" value="Winged helix-like DNA-binding domain superfamily/Winged helix DNA-binding domain"/>
    <property type="match status" value="1"/>
</dbReference>
<name>A0ABT9Q6W8_9ACTN</name>